<comment type="caution">
    <text evidence="3">The sequence shown here is derived from an EMBL/GenBank/DDBJ whole genome shotgun (WGS) entry which is preliminary data.</text>
</comment>
<proteinExistence type="predicted"/>
<dbReference type="RefSeq" id="WP_321549161.1">
    <property type="nucleotide sequence ID" value="NZ_JAXIVS010000011.1"/>
</dbReference>
<evidence type="ECO:0008006" key="5">
    <source>
        <dbReference type="Google" id="ProtNLM"/>
    </source>
</evidence>
<evidence type="ECO:0000313" key="4">
    <source>
        <dbReference type="Proteomes" id="UP001291309"/>
    </source>
</evidence>
<keyword evidence="4" id="KW-1185">Reference proteome</keyword>
<sequence>MRFAVLLFLGTMLAALPARAEMRGVTLYERGDYARARKALTDELKSPGLSKEDQAKARLYLAASLFALGVEDSARIQLEELAVVAPAFKVDPIIFPPNFVKMAEAARETVETQRKQKEAQLEAERQRLEAERKAREEAEARAKQPPPEVEEPAEEEASASLQLRPDVFGFVDPVGKSVGVGGGLTLGLGMVDLNARVLMGSSVGVGAEAGLLLGNGAVQPRLALRGTAVPGASAYGGGAVAGLRLSASNRLTFLVDVGAEYLAVEDKNQYRGFLLTTSAGVGFDLL</sequence>
<reference evidence="3 4" key="1">
    <citation type="submission" date="2023-12" db="EMBL/GenBank/DDBJ databases">
        <title>the genome sequence of Hyalangium sp. s54d21.</title>
        <authorList>
            <person name="Zhang X."/>
        </authorList>
    </citation>
    <scope>NUCLEOTIDE SEQUENCE [LARGE SCALE GENOMIC DNA]</scope>
    <source>
        <strain evidence="4">s54d21</strain>
    </source>
</reference>
<feature type="chain" id="PRO_5045608780" description="Tetratricopeptide repeat protein" evidence="2">
    <location>
        <begin position="21"/>
        <end position="286"/>
    </location>
</feature>
<protein>
    <recommendedName>
        <fullName evidence="5">Tetratricopeptide repeat protein</fullName>
    </recommendedName>
</protein>
<keyword evidence="2" id="KW-0732">Signal</keyword>
<name>A0ABU5HAD6_9BACT</name>
<dbReference type="Proteomes" id="UP001291309">
    <property type="component" value="Unassembled WGS sequence"/>
</dbReference>
<feature type="signal peptide" evidence="2">
    <location>
        <begin position="1"/>
        <end position="20"/>
    </location>
</feature>
<evidence type="ECO:0000256" key="1">
    <source>
        <dbReference type="SAM" id="MobiDB-lite"/>
    </source>
</evidence>
<feature type="region of interest" description="Disordered" evidence="1">
    <location>
        <begin position="111"/>
        <end position="158"/>
    </location>
</feature>
<organism evidence="3 4">
    <name type="scientific">Hyalangium rubrum</name>
    <dbReference type="NCBI Taxonomy" id="3103134"/>
    <lineage>
        <taxon>Bacteria</taxon>
        <taxon>Pseudomonadati</taxon>
        <taxon>Myxococcota</taxon>
        <taxon>Myxococcia</taxon>
        <taxon>Myxococcales</taxon>
        <taxon>Cystobacterineae</taxon>
        <taxon>Archangiaceae</taxon>
        <taxon>Hyalangium</taxon>
    </lineage>
</organism>
<gene>
    <name evidence="3" type="ORF">SYV04_28845</name>
</gene>
<dbReference type="EMBL" id="JAXIVS010000011">
    <property type="protein sequence ID" value="MDY7230438.1"/>
    <property type="molecule type" value="Genomic_DNA"/>
</dbReference>
<feature type="compositionally biased region" description="Basic and acidic residues" evidence="1">
    <location>
        <begin position="111"/>
        <end position="142"/>
    </location>
</feature>
<feature type="compositionally biased region" description="Acidic residues" evidence="1">
    <location>
        <begin position="148"/>
        <end position="157"/>
    </location>
</feature>
<evidence type="ECO:0000313" key="3">
    <source>
        <dbReference type="EMBL" id="MDY7230438.1"/>
    </source>
</evidence>
<evidence type="ECO:0000256" key="2">
    <source>
        <dbReference type="SAM" id="SignalP"/>
    </source>
</evidence>
<accession>A0ABU5HAD6</accession>